<dbReference type="GO" id="GO:0008033">
    <property type="term" value="P:tRNA processing"/>
    <property type="evidence" value="ECO:0007669"/>
    <property type="project" value="UniProtKB-KW"/>
</dbReference>
<evidence type="ECO:0000256" key="2">
    <source>
        <dbReference type="ARBA" id="ARBA00022679"/>
    </source>
</evidence>
<name>A0A923I7B5_9FIRM</name>
<reference evidence="11" key="1">
    <citation type="submission" date="2020-08" db="EMBL/GenBank/DDBJ databases">
        <title>Genome public.</title>
        <authorList>
            <person name="Liu C."/>
            <person name="Sun Q."/>
        </authorList>
    </citation>
    <scope>NUCLEOTIDE SEQUENCE</scope>
    <source>
        <strain evidence="11">BX8</strain>
    </source>
</reference>
<proteinExistence type="inferred from homology"/>
<keyword evidence="2 9" id="KW-0808">Transferase</keyword>
<evidence type="ECO:0000259" key="10">
    <source>
        <dbReference type="SMART" id="SM00471"/>
    </source>
</evidence>
<dbReference type="Pfam" id="PF01966">
    <property type="entry name" value="HD"/>
    <property type="match status" value="1"/>
</dbReference>
<dbReference type="InterPro" id="IPR043519">
    <property type="entry name" value="NT_sf"/>
</dbReference>
<sequence length="453" mass="49853">MEKFAAAPPAGVLELIKRLERGGFEAWAVGGCVRDALLGRAPHDWDLCTSATPQQMRACFAGLHLIDTGLRHGTLTARVDHCSYEVTTYRVDGAYQDGRRPAQVRFVRSLTQDLARRDFTVNAMAWHPQRGLADPYGGQTDLAARRIRCVGRPVDRFEEDALRILRALRFAATLGFELEEQTARAVREERAALSRIAPERLREEFFRLLCGPGCAAVLDGYLDVFCVFLPELGPMRGCLQHNAYHDRDVWGHTLAALEAVPADDLTVRLAALLHDIGKSKCFTQDENGVGHFYGHAARSAEIARAVLQRLRCDGETLRTVTGLVLQHDLPFSADPRLLRRRLAQLGPQRIEQLLALQRADVCGQAPGCRAERLAAQEEIKTALNAVLRQRPCLDLGQLAVDGRDVLALGVPQGPGVGALLQALLEQVVDGALPNERAALLAELRKKLLAEKDG</sequence>
<dbReference type="InterPro" id="IPR032810">
    <property type="entry name" value="CCA-adding_enz_C"/>
</dbReference>
<gene>
    <name evidence="11" type="ORF">H8S23_01140</name>
</gene>
<keyword evidence="3" id="KW-0819">tRNA processing</keyword>
<dbReference type="Pfam" id="PF12627">
    <property type="entry name" value="PolyA_pol_RNAbd"/>
    <property type="match status" value="1"/>
</dbReference>
<evidence type="ECO:0000256" key="5">
    <source>
        <dbReference type="ARBA" id="ARBA00022723"/>
    </source>
</evidence>
<dbReference type="GO" id="GO:0000049">
    <property type="term" value="F:tRNA binding"/>
    <property type="evidence" value="ECO:0007669"/>
    <property type="project" value="TreeGrafter"/>
</dbReference>
<dbReference type="GO" id="GO:0000166">
    <property type="term" value="F:nucleotide binding"/>
    <property type="evidence" value="ECO:0007669"/>
    <property type="project" value="UniProtKB-KW"/>
</dbReference>
<dbReference type="SUPFAM" id="SSF81301">
    <property type="entry name" value="Nucleotidyltransferase"/>
    <property type="match status" value="1"/>
</dbReference>
<dbReference type="PANTHER" id="PTHR46173:SF1">
    <property type="entry name" value="CCA TRNA NUCLEOTIDYLTRANSFERASE 1, MITOCHONDRIAL"/>
    <property type="match status" value="1"/>
</dbReference>
<dbReference type="SUPFAM" id="SSF81891">
    <property type="entry name" value="Poly A polymerase C-terminal region-like"/>
    <property type="match status" value="1"/>
</dbReference>
<dbReference type="Proteomes" id="UP000659630">
    <property type="component" value="Unassembled WGS sequence"/>
</dbReference>
<dbReference type="InterPro" id="IPR006674">
    <property type="entry name" value="HD_domain"/>
</dbReference>
<evidence type="ECO:0000256" key="8">
    <source>
        <dbReference type="ARBA" id="ARBA00022884"/>
    </source>
</evidence>
<dbReference type="NCBIfam" id="TIGR00277">
    <property type="entry name" value="HDIG"/>
    <property type="match status" value="1"/>
</dbReference>
<comment type="cofactor">
    <cofactor evidence="1">
        <name>Mg(2+)</name>
        <dbReference type="ChEBI" id="CHEBI:18420"/>
    </cofactor>
</comment>
<dbReference type="RefSeq" id="WP_186886479.1">
    <property type="nucleotide sequence ID" value="NZ_JACONZ010000001.1"/>
</dbReference>
<evidence type="ECO:0000313" key="12">
    <source>
        <dbReference type="Proteomes" id="UP000659630"/>
    </source>
</evidence>
<feature type="domain" description="HD/PDEase" evidence="10">
    <location>
        <begin position="245"/>
        <end position="374"/>
    </location>
</feature>
<dbReference type="AlphaFoldDB" id="A0A923I7B5"/>
<evidence type="ECO:0000256" key="9">
    <source>
        <dbReference type="RuleBase" id="RU003953"/>
    </source>
</evidence>
<evidence type="ECO:0000313" key="11">
    <source>
        <dbReference type="EMBL" id="MBC5580106.1"/>
    </source>
</evidence>
<organism evidence="11 12">
    <name type="scientific">Anaerofilum hominis</name>
    <dbReference type="NCBI Taxonomy" id="2763016"/>
    <lineage>
        <taxon>Bacteria</taxon>
        <taxon>Bacillati</taxon>
        <taxon>Bacillota</taxon>
        <taxon>Clostridia</taxon>
        <taxon>Eubacteriales</taxon>
        <taxon>Oscillospiraceae</taxon>
        <taxon>Anaerofilum</taxon>
    </lineage>
</organism>
<keyword evidence="7" id="KW-0460">Magnesium</keyword>
<dbReference type="Gene3D" id="1.10.246.80">
    <property type="match status" value="1"/>
</dbReference>
<dbReference type="SMART" id="SM00471">
    <property type="entry name" value="HDc"/>
    <property type="match status" value="1"/>
</dbReference>
<dbReference type="CDD" id="cd00077">
    <property type="entry name" value="HDc"/>
    <property type="match status" value="1"/>
</dbReference>
<evidence type="ECO:0000256" key="4">
    <source>
        <dbReference type="ARBA" id="ARBA00022695"/>
    </source>
</evidence>
<dbReference type="EMBL" id="JACONZ010000001">
    <property type="protein sequence ID" value="MBC5580106.1"/>
    <property type="molecule type" value="Genomic_DNA"/>
</dbReference>
<dbReference type="GO" id="GO:0046872">
    <property type="term" value="F:metal ion binding"/>
    <property type="evidence" value="ECO:0007669"/>
    <property type="project" value="UniProtKB-KW"/>
</dbReference>
<dbReference type="CDD" id="cd05398">
    <property type="entry name" value="NT_ClassII-CCAase"/>
    <property type="match status" value="1"/>
</dbReference>
<dbReference type="InterPro" id="IPR032828">
    <property type="entry name" value="PolyA_RNA-bd"/>
</dbReference>
<dbReference type="Gene3D" id="1.10.3090.10">
    <property type="entry name" value="cca-adding enzyme, domain 2"/>
    <property type="match status" value="1"/>
</dbReference>
<comment type="similarity">
    <text evidence="9">Belongs to the tRNA nucleotidyltransferase/poly(A) polymerase family.</text>
</comment>
<comment type="caution">
    <text evidence="11">The sequence shown here is derived from an EMBL/GenBank/DDBJ whole genome shotgun (WGS) entry which is preliminary data.</text>
</comment>
<dbReference type="Gene3D" id="3.30.460.10">
    <property type="entry name" value="Beta Polymerase, domain 2"/>
    <property type="match status" value="1"/>
</dbReference>
<dbReference type="InterPro" id="IPR002646">
    <property type="entry name" value="PolA_pol_head_dom"/>
</dbReference>
<keyword evidence="5" id="KW-0479">Metal-binding</keyword>
<dbReference type="GO" id="GO:0016779">
    <property type="term" value="F:nucleotidyltransferase activity"/>
    <property type="evidence" value="ECO:0007669"/>
    <property type="project" value="UniProtKB-KW"/>
</dbReference>
<dbReference type="InterPro" id="IPR006675">
    <property type="entry name" value="HDIG_dom"/>
</dbReference>
<dbReference type="InterPro" id="IPR003607">
    <property type="entry name" value="HD/PDEase_dom"/>
</dbReference>
<dbReference type="PANTHER" id="PTHR46173">
    <property type="entry name" value="CCA TRNA NUCLEOTIDYLTRANSFERASE 1, MITOCHONDRIAL"/>
    <property type="match status" value="1"/>
</dbReference>
<dbReference type="InterPro" id="IPR050264">
    <property type="entry name" value="Bact_CCA-adding_enz_type3_sf"/>
</dbReference>
<protein>
    <submittedName>
        <fullName evidence="11">HD domain-containing protein</fullName>
    </submittedName>
</protein>
<evidence type="ECO:0000256" key="7">
    <source>
        <dbReference type="ARBA" id="ARBA00022842"/>
    </source>
</evidence>
<evidence type="ECO:0000256" key="3">
    <source>
        <dbReference type="ARBA" id="ARBA00022694"/>
    </source>
</evidence>
<keyword evidence="8 9" id="KW-0694">RNA-binding</keyword>
<evidence type="ECO:0000256" key="1">
    <source>
        <dbReference type="ARBA" id="ARBA00001946"/>
    </source>
</evidence>
<accession>A0A923I7B5</accession>
<dbReference type="Pfam" id="PF01743">
    <property type="entry name" value="PolyA_pol"/>
    <property type="match status" value="1"/>
</dbReference>
<keyword evidence="6" id="KW-0547">Nucleotide-binding</keyword>
<dbReference type="Pfam" id="PF13735">
    <property type="entry name" value="tRNA_NucTran2_2"/>
    <property type="match status" value="1"/>
</dbReference>
<keyword evidence="12" id="KW-1185">Reference proteome</keyword>
<evidence type="ECO:0000256" key="6">
    <source>
        <dbReference type="ARBA" id="ARBA00022741"/>
    </source>
</evidence>
<keyword evidence="4" id="KW-0548">Nucleotidyltransferase</keyword>